<gene>
    <name evidence="14" type="ORF">BN980_GECA13s01253g</name>
</gene>
<evidence type="ECO:0000256" key="8">
    <source>
        <dbReference type="ARBA" id="ARBA00032772"/>
    </source>
</evidence>
<feature type="compositionally biased region" description="Low complexity" evidence="12">
    <location>
        <begin position="84"/>
        <end position="103"/>
    </location>
</feature>
<evidence type="ECO:0000256" key="7">
    <source>
        <dbReference type="ARBA" id="ARBA00023042"/>
    </source>
</evidence>
<feature type="domain" description="MRNA cap 0 methyltransferase" evidence="13">
    <location>
        <begin position="353"/>
        <end position="630"/>
    </location>
</feature>
<comment type="function">
    <text evidence="1">Responsible for methylating the 5'-cap structure of mRNAs.</text>
</comment>
<dbReference type="Proteomes" id="UP000242525">
    <property type="component" value="Unassembled WGS sequence"/>
</dbReference>
<comment type="catalytic activity">
    <reaction evidence="10">
        <text>a 5'-end (5'-triphosphoguanosine)-ribonucleoside in mRNA + S-adenosyl-L-methionine = a 5'-end (N(7)-methyl 5'-triphosphoguanosine)-ribonucleoside in mRNA + S-adenosyl-L-homocysteine</text>
        <dbReference type="Rhea" id="RHEA:67008"/>
        <dbReference type="Rhea" id="RHEA-COMP:17166"/>
        <dbReference type="Rhea" id="RHEA-COMP:17167"/>
        <dbReference type="ChEBI" id="CHEBI:57856"/>
        <dbReference type="ChEBI" id="CHEBI:59789"/>
        <dbReference type="ChEBI" id="CHEBI:156461"/>
        <dbReference type="ChEBI" id="CHEBI:167617"/>
        <dbReference type="EC" id="2.1.1.56"/>
    </reaction>
</comment>
<dbReference type="EC" id="2.1.1.56" evidence="2"/>
<evidence type="ECO:0000256" key="4">
    <source>
        <dbReference type="ARBA" id="ARBA00022679"/>
    </source>
</evidence>
<dbReference type="SUPFAM" id="SSF53335">
    <property type="entry name" value="S-adenosyl-L-methionine-dependent methyltransferases"/>
    <property type="match status" value="1"/>
</dbReference>
<keyword evidence="4" id="KW-0808">Transferase</keyword>
<organism evidence="14 15">
    <name type="scientific">Geotrichum candidum</name>
    <name type="common">Oospora lactis</name>
    <name type="synonym">Dipodascus geotrichum</name>
    <dbReference type="NCBI Taxonomy" id="1173061"/>
    <lineage>
        <taxon>Eukaryota</taxon>
        <taxon>Fungi</taxon>
        <taxon>Dikarya</taxon>
        <taxon>Ascomycota</taxon>
        <taxon>Saccharomycotina</taxon>
        <taxon>Dipodascomycetes</taxon>
        <taxon>Dipodascales</taxon>
        <taxon>Dipodascaceae</taxon>
        <taxon>Geotrichum</taxon>
    </lineage>
</organism>
<dbReference type="GO" id="GO:0004482">
    <property type="term" value="F:mRNA 5'-cap (guanine-N7-)-methyltransferase activity"/>
    <property type="evidence" value="ECO:0007669"/>
    <property type="project" value="UniProtKB-EC"/>
</dbReference>
<evidence type="ECO:0000256" key="12">
    <source>
        <dbReference type="SAM" id="MobiDB-lite"/>
    </source>
</evidence>
<dbReference type="PANTHER" id="PTHR12189">
    <property type="entry name" value="MRNA GUANINE-7- METHYLTRANSFERASE"/>
    <property type="match status" value="1"/>
</dbReference>
<dbReference type="InterPro" id="IPR039753">
    <property type="entry name" value="RG7MT1"/>
</dbReference>
<dbReference type="EMBL" id="CCBN010000013">
    <property type="protein sequence ID" value="CDO55990.1"/>
    <property type="molecule type" value="Genomic_DNA"/>
</dbReference>
<evidence type="ECO:0000256" key="1">
    <source>
        <dbReference type="ARBA" id="ARBA00003378"/>
    </source>
</evidence>
<keyword evidence="3 14" id="KW-0489">Methyltransferase</keyword>
<accession>A0A0J9XFE1</accession>
<dbReference type="GO" id="GO:0003723">
    <property type="term" value="F:RNA binding"/>
    <property type="evidence" value="ECO:0007669"/>
    <property type="project" value="UniProtKB-KW"/>
</dbReference>
<keyword evidence="6" id="KW-0694">RNA-binding</keyword>
<keyword evidence="15" id="KW-1185">Reference proteome</keyword>
<protein>
    <recommendedName>
        <fullName evidence="11">mRNA cap guanine-N(7) methyltransferase</fullName>
        <ecNumber evidence="2">2.1.1.56</ecNumber>
    </recommendedName>
    <alternativeName>
        <fullName evidence="8">mRNA (guanine-N(7))-methyltransferase</fullName>
    </alternativeName>
    <alternativeName>
        <fullName evidence="9">mRNA cap methyltransferase</fullName>
    </alternativeName>
</protein>
<feature type="compositionally biased region" description="Basic and acidic residues" evidence="12">
    <location>
        <begin position="25"/>
        <end position="48"/>
    </location>
</feature>
<dbReference type="Gene3D" id="3.40.50.150">
    <property type="entry name" value="Vaccinia Virus protein VP39"/>
    <property type="match status" value="1"/>
</dbReference>
<name>A0A0J9XFE1_GEOCN</name>
<feature type="region of interest" description="Disordered" evidence="12">
    <location>
        <begin position="309"/>
        <end position="348"/>
    </location>
</feature>
<feature type="compositionally biased region" description="Basic and acidic residues" evidence="12">
    <location>
        <begin position="212"/>
        <end position="249"/>
    </location>
</feature>
<feature type="region of interest" description="Disordered" evidence="12">
    <location>
        <begin position="1"/>
        <end position="249"/>
    </location>
</feature>
<evidence type="ECO:0000256" key="3">
    <source>
        <dbReference type="ARBA" id="ARBA00022603"/>
    </source>
</evidence>
<dbReference type="PANTHER" id="PTHR12189:SF2">
    <property type="entry name" value="MRNA CAP GUANINE-N7 METHYLTRANSFERASE"/>
    <property type="match status" value="1"/>
</dbReference>
<keyword evidence="7" id="KW-0506">mRNA capping</keyword>
<dbReference type="InterPro" id="IPR029063">
    <property type="entry name" value="SAM-dependent_MTases_sf"/>
</dbReference>
<feature type="compositionally biased region" description="Basic and acidic residues" evidence="12">
    <location>
        <begin position="104"/>
        <end position="140"/>
    </location>
</feature>
<reference evidence="14" key="1">
    <citation type="submission" date="2014-03" db="EMBL/GenBank/DDBJ databases">
        <authorList>
            <person name="Casaregola S."/>
        </authorList>
    </citation>
    <scope>NUCLEOTIDE SEQUENCE [LARGE SCALE GENOMIC DNA]</scope>
    <source>
        <strain evidence="14">CLIB 918</strain>
    </source>
</reference>
<evidence type="ECO:0000256" key="11">
    <source>
        <dbReference type="ARBA" id="ARBA00049739"/>
    </source>
</evidence>
<dbReference type="CDD" id="cd02440">
    <property type="entry name" value="AdoMet_MTases"/>
    <property type="match status" value="1"/>
</dbReference>
<evidence type="ECO:0000256" key="6">
    <source>
        <dbReference type="ARBA" id="ARBA00022884"/>
    </source>
</evidence>
<evidence type="ECO:0000259" key="13">
    <source>
        <dbReference type="PROSITE" id="PS51562"/>
    </source>
</evidence>
<evidence type="ECO:0000313" key="15">
    <source>
        <dbReference type="Proteomes" id="UP000242525"/>
    </source>
</evidence>
<dbReference type="InterPro" id="IPR004971">
    <property type="entry name" value="mRNA_G-N7_MeTrfase_dom"/>
</dbReference>
<evidence type="ECO:0000313" key="14">
    <source>
        <dbReference type="EMBL" id="CDO55990.1"/>
    </source>
</evidence>
<keyword evidence="5" id="KW-0949">S-adenosyl-L-methionine</keyword>
<evidence type="ECO:0000256" key="9">
    <source>
        <dbReference type="ARBA" id="ARBA00033387"/>
    </source>
</evidence>
<evidence type="ECO:0000256" key="2">
    <source>
        <dbReference type="ARBA" id="ARBA00011926"/>
    </source>
</evidence>
<feature type="compositionally biased region" description="Polar residues" evidence="12">
    <location>
        <begin position="157"/>
        <end position="168"/>
    </location>
</feature>
<dbReference type="Pfam" id="PF03291">
    <property type="entry name" value="mRNA_G-N7_MeTrfase"/>
    <property type="match status" value="1"/>
</dbReference>
<dbReference type="AlphaFoldDB" id="A0A0J9XFE1"/>
<feature type="compositionally biased region" description="Basic and acidic residues" evidence="12">
    <location>
        <begin position="55"/>
        <end position="83"/>
    </location>
</feature>
<dbReference type="GO" id="GO:0005634">
    <property type="term" value="C:nucleus"/>
    <property type="evidence" value="ECO:0007669"/>
    <property type="project" value="TreeGrafter"/>
</dbReference>
<comment type="caution">
    <text evidence="14">The sequence shown here is derived from an EMBL/GenBank/DDBJ whole genome shotgun (WGS) entry which is preliminary data.</text>
</comment>
<feature type="compositionally biased region" description="Basic and acidic residues" evidence="12">
    <location>
        <begin position="1"/>
        <end position="13"/>
    </location>
</feature>
<dbReference type="PROSITE" id="PS51562">
    <property type="entry name" value="RNA_CAP0_MT"/>
    <property type="match status" value="1"/>
</dbReference>
<evidence type="ECO:0000256" key="5">
    <source>
        <dbReference type="ARBA" id="ARBA00022691"/>
    </source>
</evidence>
<keyword evidence="7" id="KW-0507">mRNA processing</keyword>
<dbReference type="STRING" id="1173061.A0A0J9XFE1"/>
<sequence length="630" mass="73722">MYDPARDSWKQEDDASVQGQTSVKEPVETKPIEKESKPQDFKAAEKSESTPVPIQKKDESKSLENVSDSRLDPKEQQQKESLPEPKQQTEQPSQQQQQKQQQDPSKKTTDSDMKAENQAEQSNEKSKQENTDMPKPKESKASSPQAQADALKEESKPASTEESASTLADVSKDTPSEAEQTNGKRESGASQEDAAAQEPPRKTRKPNSRMSQQEREDRSREQRERLERRERDDRRYDDRRNDDRRYDDRRYDDRRHDDRYYDERRHDDRRNDDRRHDDRRNDTYRRYDDRRDDRRDNRRDERHFEDRRYDDRRSNEGGNNGSFNYGPSDSDRSIVRNHYNQRPDQGIHRRRDSPIIKLRTFNNWVKAVLINKFTRRGNVVLDIGCGKGGDLLKWGKEGCAGFIGIDVAEISISQAKHRYDQVRDKTFWADFRVGDAFEQNVEDIVQPEAFPVDIVSSQFCLHYAFESENRVRKVLSNITRALKPGGTFIGTIPNSDVINKHIRKLGPTELKWGNSIYSVEFENPPPRDGIFNPIYGHKYRFFLEDAVGNIPEYVVPFDAFKKLAEEDFGLELIYKKSFLRMFDEEVENRNRFFLRKAENMGMYKSDGTLGIEGDEREACGFYLAFAFIKR</sequence>
<evidence type="ECO:0000256" key="10">
    <source>
        <dbReference type="ARBA" id="ARBA00044712"/>
    </source>
</evidence>
<proteinExistence type="predicted"/>
<dbReference type="OrthoDB" id="10248867at2759"/>